<dbReference type="Gene3D" id="3.40.50.1820">
    <property type="entry name" value="alpha/beta hydrolase"/>
    <property type="match status" value="1"/>
</dbReference>
<dbReference type="AlphaFoldDB" id="A0A8J8NZZ2"/>
<evidence type="ECO:0000313" key="3">
    <source>
        <dbReference type="Proteomes" id="UP000785679"/>
    </source>
</evidence>
<comment type="caution">
    <text evidence="2">The sequence shown here is derived from an EMBL/GenBank/DDBJ whole genome shotgun (WGS) entry which is preliminary data.</text>
</comment>
<dbReference type="OrthoDB" id="17560at2759"/>
<dbReference type="Pfam" id="PF01738">
    <property type="entry name" value="DLH"/>
    <property type="match status" value="1"/>
</dbReference>
<accession>A0A8J8NZZ2</accession>
<name>A0A8J8NZZ2_HALGN</name>
<dbReference type="SUPFAM" id="SSF53474">
    <property type="entry name" value="alpha/beta-Hydrolases"/>
    <property type="match status" value="1"/>
</dbReference>
<dbReference type="InterPro" id="IPR051049">
    <property type="entry name" value="Dienelactone_hydrolase-like"/>
</dbReference>
<dbReference type="GO" id="GO:0016787">
    <property type="term" value="F:hydrolase activity"/>
    <property type="evidence" value="ECO:0007669"/>
    <property type="project" value="InterPro"/>
</dbReference>
<sequence>MVDAIPVEITSQGTRNFTFKVDGREDGQAYFSEKGRDSKNAVILIQEWWGLNKSICDTADVFAGEGFAVLAVDMYRGNVADSRESAGHLMGGLDFGAAVGDIIAATRTLKSQGYEKVAITGFCMGGALTLAAIANSDEFVAAAPFYGVPDLTKVNVANIKCPVLAHFGDQDQAKGFSDPETAHKLEQAAKDAGINFTLHMWNAGHAFMNQSNPHAYNPEIAKQALAETAEFFRKAIAQ</sequence>
<evidence type="ECO:0000313" key="2">
    <source>
        <dbReference type="EMBL" id="TNV84522.1"/>
    </source>
</evidence>
<keyword evidence="3" id="KW-1185">Reference proteome</keyword>
<dbReference type="PANTHER" id="PTHR46623">
    <property type="entry name" value="CARBOXYMETHYLENEBUTENOLIDASE-RELATED"/>
    <property type="match status" value="1"/>
</dbReference>
<dbReference type="InterPro" id="IPR002925">
    <property type="entry name" value="Dienelactn_hydro"/>
</dbReference>
<feature type="domain" description="Dienelactone hydrolase" evidence="1">
    <location>
        <begin position="32"/>
        <end position="234"/>
    </location>
</feature>
<reference evidence="2" key="1">
    <citation type="submission" date="2019-06" db="EMBL/GenBank/DDBJ databases">
        <authorList>
            <person name="Zheng W."/>
        </authorList>
    </citation>
    <scope>NUCLEOTIDE SEQUENCE</scope>
    <source>
        <strain evidence="2">QDHG01</strain>
    </source>
</reference>
<dbReference type="InterPro" id="IPR029058">
    <property type="entry name" value="AB_hydrolase_fold"/>
</dbReference>
<protein>
    <recommendedName>
        <fullName evidence="1">Dienelactone hydrolase domain-containing protein</fullName>
    </recommendedName>
</protein>
<evidence type="ECO:0000259" key="1">
    <source>
        <dbReference type="Pfam" id="PF01738"/>
    </source>
</evidence>
<organism evidence="2 3">
    <name type="scientific">Halteria grandinella</name>
    <dbReference type="NCBI Taxonomy" id="5974"/>
    <lineage>
        <taxon>Eukaryota</taxon>
        <taxon>Sar</taxon>
        <taxon>Alveolata</taxon>
        <taxon>Ciliophora</taxon>
        <taxon>Intramacronucleata</taxon>
        <taxon>Spirotrichea</taxon>
        <taxon>Stichotrichia</taxon>
        <taxon>Sporadotrichida</taxon>
        <taxon>Halteriidae</taxon>
        <taxon>Halteria</taxon>
    </lineage>
</organism>
<dbReference type="PANTHER" id="PTHR46623:SF6">
    <property type="entry name" value="ALPHA_BETA-HYDROLASES SUPERFAMILY PROTEIN"/>
    <property type="match status" value="1"/>
</dbReference>
<gene>
    <name evidence="2" type="ORF">FGO68_gene16131</name>
</gene>
<dbReference type="EMBL" id="RRYP01002681">
    <property type="protein sequence ID" value="TNV84522.1"/>
    <property type="molecule type" value="Genomic_DNA"/>
</dbReference>
<dbReference type="Proteomes" id="UP000785679">
    <property type="component" value="Unassembled WGS sequence"/>
</dbReference>
<proteinExistence type="predicted"/>